<dbReference type="GO" id="GO:0005829">
    <property type="term" value="C:cytosol"/>
    <property type="evidence" value="ECO:0007669"/>
    <property type="project" value="TreeGrafter"/>
</dbReference>
<dbReference type="PROSITE" id="PS50956">
    <property type="entry name" value="HTH_ASNC_2"/>
    <property type="match status" value="1"/>
</dbReference>
<evidence type="ECO:0000313" key="5">
    <source>
        <dbReference type="EMBL" id="KAB0641307.1"/>
    </source>
</evidence>
<dbReference type="Proteomes" id="UP000473470">
    <property type="component" value="Unassembled WGS sequence"/>
</dbReference>
<dbReference type="KEGG" id="bstg:WT74_23845"/>
<gene>
    <name evidence="5" type="ORF">F7R25_01975</name>
    <name evidence="6" type="ORF">WT44_21450</name>
</gene>
<evidence type="ECO:0000256" key="1">
    <source>
        <dbReference type="ARBA" id="ARBA00023015"/>
    </source>
</evidence>
<dbReference type="InterPro" id="IPR019887">
    <property type="entry name" value="Tscrpt_reg_AsnC/Lrp_C"/>
</dbReference>
<dbReference type="GO" id="GO:0006355">
    <property type="term" value="P:regulation of DNA-templated transcription"/>
    <property type="evidence" value="ECO:0007669"/>
    <property type="project" value="UniProtKB-ARBA"/>
</dbReference>
<evidence type="ECO:0000313" key="7">
    <source>
        <dbReference type="Proteomes" id="UP000068603"/>
    </source>
</evidence>
<dbReference type="SUPFAM" id="SSF54909">
    <property type="entry name" value="Dimeric alpha+beta barrel"/>
    <property type="match status" value="1"/>
</dbReference>
<dbReference type="InterPro" id="IPR036388">
    <property type="entry name" value="WH-like_DNA-bd_sf"/>
</dbReference>
<dbReference type="PANTHER" id="PTHR30154">
    <property type="entry name" value="LEUCINE-RESPONSIVE REGULATORY PROTEIN"/>
    <property type="match status" value="1"/>
</dbReference>
<dbReference type="GO" id="GO:0043565">
    <property type="term" value="F:sequence-specific DNA binding"/>
    <property type="evidence" value="ECO:0007669"/>
    <property type="project" value="InterPro"/>
</dbReference>
<dbReference type="SUPFAM" id="SSF46785">
    <property type="entry name" value="Winged helix' DNA-binding domain"/>
    <property type="match status" value="1"/>
</dbReference>
<dbReference type="InterPro" id="IPR000485">
    <property type="entry name" value="AsnC-type_HTH_dom"/>
</dbReference>
<evidence type="ECO:0000256" key="2">
    <source>
        <dbReference type="ARBA" id="ARBA00023125"/>
    </source>
</evidence>
<dbReference type="PANTHER" id="PTHR30154:SF53">
    <property type="entry name" value="HTH-TYPE TRANSCRIPTIONAL REGULATOR LRPC"/>
    <property type="match status" value="1"/>
</dbReference>
<evidence type="ECO:0000313" key="6">
    <source>
        <dbReference type="EMBL" id="KWA58728.1"/>
    </source>
</evidence>
<dbReference type="CDD" id="cd00090">
    <property type="entry name" value="HTH_ARSR"/>
    <property type="match status" value="1"/>
</dbReference>
<organism evidence="6">
    <name type="scientific">Burkholderia stagnalis</name>
    <dbReference type="NCBI Taxonomy" id="1503054"/>
    <lineage>
        <taxon>Bacteria</taxon>
        <taxon>Pseudomonadati</taxon>
        <taxon>Pseudomonadota</taxon>
        <taxon>Betaproteobacteria</taxon>
        <taxon>Burkholderiales</taxon>
        <taxon>Burkholderiaceae</taxon>
        <taxon>Burkholderia</taxon>
        <taxon>Burkholderia cepacia complex</taxon>
    </lineage>
</organism>
<dbReference type="Pfam" id="PF01037">
    <property type="entry name" value="AsnC_trans_reg"/>
    <property type="match status" value="1"/>
</dbReference>
<dbReference type="STRING" id="1503054.WT74_23845"/>
<evidence type="ECO:0000259" key="4">
    <source>
        <dbReference type="PROSITE" id="PS50956"/>
    </source>
</evidence>
<dbReference type="EMBL" id="VZOK01000002">
    <property type="protein sequence ID" value="KAB0641307.1"/>
    <property type="molecule type" value="Genomic_DNA"/>
</dbReference>
<dbReference type="GO" id="GO:0043200">
    <property type="term" value="P:response to amino acid"/>
    <property type="evidence" value="ECO:0007669"/>
    <property type="project" value="TreeGrafter"/>
</dbReference>
<dbReference type="PRINTS" id="PR00033">
    <property type="entry name" value="HTHASNC"/>
</dbReference>
<dbReference type="Pfam" id="PF13412">
    <property type="entry name" value="HTH_24"/>
    <property type="match status" value="1"/>
</dbReference>
<dbReference type="Gene3D" id="1.10.10.10">
    <property type="entry name" value="Winged helix-like DNA-binding domain superfamily/Winged helix DNA-binding domain"/>
    <property type="match status" value="1"/>
</dbReference>
<dbReference type="AlphaFoldDB" id="A0A104G5A0"/>
<reference evidence="6 7" key="1">
    <citation type="submission" date="2015-11" db="EMBL/GenBank/DDBJ databases">
        <title>Expanding the genomic diversity of Burkholderia species for the development of highly accurate diagnostics.</title>
        <authorList>
            <person name="Sahl J."/>
            <person name="Keim P."/>
            <person name="Wagner D."/>
        </authorList>
    </citation>
    <scope>NUCLEOTIDE SEQUENCE [LARGE SCALE GENOMIC DNA]</scope>
    <source>
        <strain evidence="6 7">MSMB1960WGS</strain>
    </source>
</reference>
<comment type="caution">
    <text evidence="6">The sequence shown here is derived from an EMBL/GenBank/DDBJ whole genome shotgun (WGS) entry which is preliminary data.</text>
</comment>
<proteinExistence type="predicted"/>
<evidence type="ECO:0000256" key="3">
    <source>
        <dbReference type="ARBA" id="ARBA00023163"/>
    </source>
</evidence>
<sequence>MDALDWKILDEVQQAGRVSQTDLARKVGLSIPATAERLKKLEDAGVIEAFVARVNAKKAGYEIMALIGITTGQPQKSRLLKQLESMPEVIECLHVTGDDSYVMKVVASDIPQLEALIAKINVFGETRTSIVLSHSIPPRPIRRPQAGERGRR</sequence>
<name>A0A104G5A0_9BURK</name>
<dbReference type="SMART" id="SM00344">
    <property type="entry name" value="HTH_ASNC"/>
    <property type="match status" value="1"/>
</dbReference>
<dbReference type="Proteomes" id="UP000068603">
    <property type="component" value="Unassembled WGS sequence"/>
</dbReference>
<keyword evidence="3" id="KW-0804">Transcription</keyword>
<feature type="domain" description="HTH asnC-type" evidence="4">
    <location>
        <begin position="1"/>
        <end position="62"/>
    </location>
</feature>
<dbReference type="InterPro" id="IPR011008">
    <property type="entry name" value="Dimeric_a/b-barrel"/>
</dbReference>
<accession>A0A104G5A0</accession>
<reference evidence="5 8" key="2">
    <citation type="submission" date="2019-09" db="EMBL/GenBank/DDBJ databases">
        <title>Draft genome sequences of 48 bacterial type strains from the CCUG.</title>
        <authorList>
            <person name="Tunovic T."/>
            <person name="Pineiro-Iglesias B."/>
            <person name="Unosson C."/>
            <person name="Inganas E."/>
            <person name="Ohlen M."/>
            <person name="Cardew S."/>
            <person name="Jensie-Markopoulos S."/>
            <person name="Salva-Serra F."/>
            <person name="Jaen-Luchoro D."/>
            <person name="Karlsson R."/>
            <person name="Svensson-Stadler L."/>
            <person name="Chun J."/>
            <person name="Moore E."/>
        </authorList>
    </citation>
    <scope>NUCLEOTIDE SEQUENCE [LARGE SCALE GENOMIC DNA]</scope>
    <source>
        <strain evidence="5 8">CCUG 65686</strain>
    </source>
</reference>
<dbReference type="Gene3D" id="3.30.70.920">
    <property type="match status" value="1"/>
</dbReference>
<dbReference type="PROSITE" id="PS00519">
    <property type="entry name" value="HTH_ASNC_1"/>
    <property type="match status" value="1"/>
</dbReference>
<keyword evidence="2" id="KW-0238">DNA-binding</keyword>
<protein>
    <submittedName>
        <fullName evidence="5 6">AsnC family transcriptional regulator</fullName>
    </submittedName>
</protein>
<dbReference type="InterPro" id="IPR019888">
    <property type="entry name" value="Tscrpt_reg_AsnC-like"/>
</dbReference>
<dbReference type="InterPro" id="IPR011991">
    <property type="entry name" value="ArsR-like_HTH"/>
</dbReference>
<keyword evidence="1" id="KW-0805">Transcription regulation</keyword>
<dbReference type="InterPro" id="IPR036390">
    <property type="entry name" value="WH_DNA-bd_sf"/>
</dbReference>
<dbReference type="InterPro" id="IPR019885">
    <property type="entry name" value="Tscrpt_reg_HTH_AsnC-type_CS"/>
</dbReference>
<dbReference type="RefSeq" id="WP_059565978.1">
    <property type="nucleotide sequence ID" value="NZ_CABVPM010000003.1"/>
</dbReference>
<evidence type="ECO:0000313" key="8">
    <source>
        <dbReference type="Proteomes" id="UP000473470"/>
    </source>
</evidence>
<dbReference type="EMBL" id="LPHB01000056">
    <property type="protein sequence ID" value="KWA58728.1"/>
    <property type="molecule type" value="Genomic_DNA"/>
</dbReference>